<evidence type="ECO:0000256" key="2">
    <source>
        <dbReference type="ARBA" id="ARBA00022679"/>
    </source>
</evidence>
<dbReference type="Gene3D" id="3.40.50.2000">
    <property type="entry name" value="Glycogen Phosphorylase B"/>
    <property type="match status" value="2"/>
</dbReference>
<dbReference type="InterPro" id="IPR028098">
    <property type="entry name" value="Glyco_trans_4-like_N"/>
</dbReference>
<feature type="compositionally biased region" description="Acidic residues" evidence="3">
    <location>
        <begin position="250"/>
        <end position="272"/>
    </location>
</feature>
<feature type="region of interest" description="Disordered" evidence="3">
    <location>
        <begin position="246"/>
        <end position="273"/>
    </location>
</feature>
<evidence type="ECO:0000259" key="5">
    <source>
        <dbReference type="Pfam" id="PF13439"/>
    </source>
</evidence>
<dbReference type="CDD" id="cd03801">
    <property type="entry name" value="GT4_PimA-like"/>
    <property type="match status" value="1"/>
</dbReference>
<dbReference type="PANTHER" id="PTHR12526:SF640">
    <property type="entry name" value="COLANIC ACID BIOSYNTHESIS GLYCOSYLTRANSFERASE WCAL-RELATED"/>
    <property type="match status" value="1"/>
</dbReference>
<keyword evidence="1" id="KW-0328">Glycosyltransferase</keyword>
<feature type="compositionally biased region" description="Acidic residues" evidence="3">
    <location>
        <begin position="44"/>
        <end position="60"/>
    </location>
</feature>
<dbReference type="InterPro" id="IPR001296">
    <property type="entry name" value="Glyco_trans_1"/>
</dbReference>
<evidence type="ECO:0000259" key="4">
    <source>
        <dbReference type="Pfam" id="PF00534"/>
    </source>
</evidence>
<evidence type="ECO:0000256" key="1">
    <source>
        <dbReference type="ARBA" id="ARBA00022676"/>
    </source>
</evidence>
<evidence type="ECO:0000313" key="6">
    <source>
        <dbReference type="EMBL" id="EMA63703.1"/>
    </source>
</evidence>
<dbReference type="Proteomes" id="UP000011650">
    <property type="component" value="Unassembled WGS sequence"/>
</dbReference>
<gene>
    <name evidence="6" type="ORF">C469_02571</name>
</gene>
<dbReference type="PATRIC" id="fig|1227482.3.peg.522"/>
<feature type="domain" description="Glycosyl transferase family 1" evidence="4">
    <location>
        <begin position="278"/>
        <end position="432"/>
    </location>
</feature>
<reference evidence="6 7" key="1">
    <citation type="journal article" date="2014" name="PLoS Genet.">
        <title>Phylogenetically driven sequencing of extremely halophilic archaea reveals strategies for static and dynamic osmo-response.</title>
        <authorList>
            <person name="Becker E.A."/>
            <person name="Seitzer P.M."/>
            <person name="Tritt A."/>
            <person name="Larsen D."/>
            <person name="Krusor M."/>
            <person name="Yao A.I."/>
            <person name="Wu D."/>
            <person name="Madern D."/>
            <person name="Eisen J.A."/>
            <person name="Darling A.E."/>
            <person name="Facciotti M.T."/>
        </authorList>
    </citation>
    <scope>NUCLEOTIDE SEQUENCE [LARGE SCALE GENOMIC DNA]</scope>
    <source>
        <strain evidence="6 7">DSM 21995</strain>
    </source>
</reference>
<dbReference type="SUPFAM" id="SSF53756">
    <property type="entry name" value="UDP-Glycosyltransferase/glycogen phosphorylase"/>
    <property type="match status" value="1"/>
</dbReference>
<comment type="caution">
    <text evidence="6">The sequence shown here is derived from an EMBL/GenBank/DDBJ whole genome shotgun (WGS) entry which is preliminary data.</text>
</comment>
<organism evidence="6 7">
    <name type="scientific">Halorubrum lipolyticum DSM 21995</name>
    <dbReference type="NCBI Taxonomy" id="1227482"/>
    <lineage>
        <taxon>Archaea</taxon>
        <taxon>Methanobacteriati</taxon>
        <taxon>Methanobacteriota</taxon>
        <taxon>Stenosarchaea group</taxon>
        <taxon>Halobacteria</taxon>
        <taxon>Halobacteriales</taxon>
        <taxon>Haloferacaceae</taxon>
        <taxon>Halorubrum</taxon>
    </lineage>
</organism>
<dbReference type="EMBL" id="AOJG01000007">
    <property type="protein sequence ID" value="EMA63703.1"/>
    <property type="molecule type" value="Genomic_DNA"/>
</dbReference>
<feature type="compositionally biased region" description="Low complexity" evidence="3">
    <location>
        <begin position="63"/>
        <end position="76"/>
    </location>
</feature>
<evidence type="ECO:0000313" key="7">
    <source>
        <dbReference type="Proteomes" id="UP000011650"/>
    </source>
</evidence>
<dbReference type="GO" id="GO:0016757">
    <property type="term" value="F:glycosyltransferase activity"/>
    <property type="evidence" value="ECO:0007669"/>
    <property type="project" value="UniProtKB-KW"/>
</dbReference>
<dbReference type="Pfam" id="PF13439">
    <property type="entry name" value="Glyco_transf_4"/>
    <property type="match status" value="1"/>
</dbReference>
<dbReference type="Pfam" id="PF00534">
    <property type="entry name" value="Glycos_transf_1"/>
    <property type="match status" value="1"/>
</dbReference>
<evidence type="ECO:0000256" key="3">
    <source>
        <dbReference type="SAM" id="MobiDB-lite"/>
    </source>
</evidence>
<accession>M0P1H9</accession>
<name>M0P1H9_9EURY</name>
<proteinExistence type="predicted"/>
<dbReference type="PANTHER" id="PTHR12526">
    <property type="entry name" value="GLYCOSYLTRANSFERASE"/>
    <property type="match status" value="1"/>
</dbReference>
<feature type="region of interest" description="Disordered" evidence="3">
    <location>
        <begin position="43"/>
        <end position="88"/>
    </location>
</feature>
<feature type="domain" description="Glycosyltransferase subfamily 4-like N-terminal" evidence="5">
    <location>
        <begin position="133"/>
        <end position="250"/>
    </location>
</feature>
<keyword evidence="2 6" id="KW-0808">Transferase</keyword>
<sequence>MSPRSLPSTAAGAVAAAVAVTGTAATVIAAVAGALDRLARGAFEEPDADDASEAGDDAGEAGDGSPAPDAVAVPDDGPADGRRAAGRPGRLLVVGASSGATGGVGQYITEQRKHLAGDTALHNVASPDGSGTRWFVAAAAKAVADAARFVVRDRPDLVHVHCSHDYSFVRESFYVLFGRYAWRRPVVLHVHGSSFDEFVRTDSRLLGAYQSLVFDAACRVIVLSTYWKEAVSRRVDPASVAVVPNAVDPSEYDAEGEDDAVDGEGENDDDLANDERATDGLHVVFLSNLIERKGVSEFLDALETLDETDSPPYHATIAGKGPYSDAVERFAADRPHVAVAGYVSESEKRALLSAGDVYVLPSHAEGLPIAILEAMAGGNAIVSTTVGSIPETVGPENGRTVPPGDADALAEAIRELIAEPESTARMGRTNRELVAERYSWEVVTAELREVYASCLAEGAS</sequence>
<protein>
    <submittedName>
        <fullName evidence="6">LPS glycosyltransferase</fullName>
    </submittedName>
</protein>
<dbReference type="STRING" id="1227482.C469_02571"/>
<dbReference type="AlphaFoldDB" id="M0P1H9"/>
<dbReference type="RefSeq" id="WP_008003589.1">
    <property type="nucleotide sequence ID" value="NZ_AOJG01000007.1"/>
</dbReference>
<keyword evidence="7" id="KW-1185">Reference proteome</keyword>